<organism evidence="5 6">
    <name type="scientific">Komagataella pastoris</name>
    <name type="common">Yeast</name>
    <name type="synonym">Pichia pastoris</name>
    <dbReference type="NCBI Taxonomy" id="4922"/>
    <lineage>
        <taxon>Eukaryota</taxon>
        <taxon>Fungi</taxon>
        <taxon>Dikarya</taxon>
        <taxon>Ascomycota</taxon>
        <taxon>Saccharomycotina</taxon>
        <taxon>Pichiomycetes</taxon>
        <taxon>Pichiales</taxon>
        <taxon>Pichiaceae</taxon>
        <taxon>Komagataella</taxon>
    </lineage>
</organism>
<dbReference type="Gene3D" id="2.120.10.30">
    <property type="entry name" value="TolB, C-terminal domain"/>
    <property type="match status" value="1"/>
</dbReference>
<dbReference type="InterPro" id="IPR011042">
    <property type="entry name" value="6-blade_b-propeller_TolB-like"/>
</dbReference>
<dbReference type="GO" id="GO:0005509">
    <property type="term" value="F:calcium ion binding"/>
    <property type="evidence" value="ECO:0007669"/>
    <property type="project" value="TreeGrafter"/>
</dbReference>
<evidence type="ECO:0000313" key="5">
    <source>
        <dbReference type="EMBL" id="ANZ75260.1"/>
    </source>
</evidence>
<reference evidence="5 6" key="1">
    <citation type="submission" date="2016-02" db="EMBL/GenBank/DDBJ databases">
        <title>Comparative genomic and transcriptomic foundation for Pichia pastoris.</title>
        <authorList>
            <person name="Love K.R."/>
            <person name="Shah K.A."/>
            <person name="Whittaker C.A."/>
            <person name="Wu J."/>
            <person name="Bartlett M.C."/>
            <person name="Ma D."/>
            <person name="Leeson R.L."/>
            <person name="Priest M."/>
            <person name="Young S.K."/>
            <person name="Love J.C."/>
        </authorList>
    </citation>
    <scope>NUCLEOTIDE SEQUENCE [LARGE SCALE GENOMIC DNA]</scope>
    <source>
        <strain evidence="5 6">ATCC 28485</strain>
    </source>
</reference>
<dbReference type="SUPFAM" id="SSF63829">
    <property type="entry name" value="Calcium-dependent phosphotriesterase"/>
    <property type="match status" value="1"/>
</dbReference>
<protein>
    <submittedName>
        <fullName evidence="5">BA75_02335T0</fullName>
    </submittedName>
</protein>
<feature type="active site" description="Proton donor/acceptor" evidence="2">
    <location>
        <position position="219"/>
    </location>
</feature>
<feature type="domain" description="SMP-30/Gluconolactonase/LRE-like region" evidence="4">
    <location>
        <begin position="12"/>
        <end position="278"/>
    </location>
</feature>
<dbReference type="PANTHER" id="PTHR10907">
    <property type="entry name" value="REGUCALCIN"/>
    <property type="match status" value="1"/>
</dbReference>
<feature type="binding site" evidence="3">
    <location>
        <position position="119"/>
    </location>
    <ligand>
        <name>substrate</name>
    </ligand>
</feature>
<keyword evidence="3" id="KW-0862">Zinc</keyword>
<dbReference type="Proteomes" id="UP000094565">
    <property type="component" value="Chromosome 2"/>
</dbReference>
<evidence type="ECO:0000256" key="1">
    <source>
        <dbReference type="ARBA" id="ARBA00008853"/>
    </source>
</evidence>
<evidence type="ECO:0000256" key="3">
    <source>
        <dbReference type="PIRSR" id="PIRSR605511-2"/>
    </source>
</evidence>
<feature type="binding site" evidence="3">
    <location>
        <position position="167"/>
    </location>
    <ligand>
        <name>a divalent metal cation</name>
        <dbReference type="ChEBI" id="CHEBI:60240"/>
    </ligand>
</feature>
<comment type="cofactor">
    <cofactor evidence="3">
        <name>Zn(2+)</name>
        <dbReference type="ChEBI" id="CHEBI:29105"/>
    </cofactor>
    <text evidence="3">Binds 1 divalent metal cation per subunit.</text>
</comment>
<dbReference type="Pfam" id="PF08450">
    <property type="entry name" value="SGL"/>
    <property type="match status" value="1"/>
</dbReference>
<dbReference type="GO" id="GO:0004341">
    <property type="term" value="F:gluconolactonase activity"/>
    <property type="evidence" value="ECO:0007669"/>
    <property type="project" value="TreeGrafter"/>
</dbReference>
<gene>
    <name evidence="5" type="primary">YBR053C</name>
    <name evidence="5" type="ORF">ATY40_BA7502335</name>
</gene>
<dbReference type="PRINTS" id="PR01790">
    <property type="entry name" value="SMP30FAMILY"/>
</dbReference>
<sequence length="326" mass="37153">MFYKFLDFNGRLTEGIKYDIRLNRLYWVDIIAVEIHFVHLLDYSPIRDYSEAECFRIQSTHRVYSLQDVTDSIGFIGLTTDPGTLIVAISQGYGLYNLSSETFTLKANYPQHDPTMRSNDGMIDVNGNIWIGTMSDFRQQTVEPKGKLYMIDGSGITAKIENASISNGLRWNNGKLYWIDSLTFKLWCFDCKDSKTLSNRRPFIDFKTILPEVDSPEPDGFTIAENGDFFVSVYNSQKVLRFDRRGQLTDAYSFPAKRITCCCIGGINMDELFVTSANLNIKSPQKFKSNCDDQGGALFRVKLDIKGNAENYYSLSTTDALLVHEF</sequence>
<dbReference type="InterPro" id="IPR005511">
    <property type="entry name" value="SMP-30"/>
</dbReference>
<dbReference type="InterPro" id="IPR013658">
    <property type="entry name" value="SGL"/>
</dbReference>
<dbReference type="PANTHER" id="PTHR10907:SF47">
    <property type="entry name" value="REGUCALCIN"/>
    <property type="match status" value="1"/>
</dbReference>
<comment type="similarity">
    <text evidence="1">Belongs to the SMP-30/CGR1 family.</text>
</comment>
<dbReference type="OrthoDB" id="423498at2759"/>
<name>A0A1B2JB71_PICPA</name>
<evidence type="ECO:0000256" key="2">
    <source>
        <dbReference type="PIRSR" id="PIRSR605511-1"/>
    </source>
</evidence>
<feature type="binding site" evidence="3">
    <location>
        <position position="117"/>
    </location>
    <ligand>
        <name>substrate</name>
    </ligand>
</feature>
<evidence type="ECO:0000259" key="4">
    <source>
        <dbReference type="Pfam" id="PF08450"/>
    </source>
</evidence>
<proteinExistence type="inferred from homology"/>
<evidence type="ECO:0000313" key="6">
    <source>
        <dbReference type="Proteomes" id="UP000094565"/>
    </source>
</evidence>
<accession>A0A1B2JB71</accession>
<keyword evidence="6" id="KW-1185">Reference proteome</keyword>
<keyword evidence="3" id="KW-0479">Metal-binding</keyword>
<dbReference type="EMBL" id="CP014585">
    <property type="protein sequence ID" value="ANZ75260.1"/>
    <property type="molecule type" value="Genomic_DNA"/>
</dbReference>
<dbReference type="AlphaFoldDB" id="A0A1B2JB71"/>
<feature type="binding site" evidence="3">
    <location>
        <position position="219"/>
    </location>
    <ligand>
        <name>a divalent metal cation</name>
        <dbReference type="ChEBI" id="CHEBI:60240"/>
    </ligand>
</feature>